<keyword evidence="1" id="KW-1133">Transmembrane helix</keyword>
<gene>
    <name evidence="2" type="ORF">NB646_05385</name>
</gene>
<dbReference type="AlphaFoldDB" id="A0A9E9LBK9"/>
<proteinExistence type="predicted"/>
<reference evidence="2" key="1">
    <citation type="journal article" date="2022" name="Front. Microbiol.">
        <title>New perspectives on an old grouping: The genomic and phenotypic variability of Oxalobacter formigenes and the implications for calcium oxalate stone prevention.</title>
        <authorList>
            <person name="Chmiel J.A."/>
            <person name="Carr C."/>
            <person name="Stuivenberg G.A."/>
            <person name="Venema R."/>
            <person name="Chanyi R.M."/>
            <person name="Al K.F."/>
            <person name="Giguere D."/>
            <person name="Say H."/>
            <person name="Akouris P.P."/>
            <person name="Dominguez Romero S.A."/>
            <person name="Kwong A."/>
            <person name="Tai V."/>
            <person name="Koval S.F."/>
            <person name="Razvi H."/>
            <person name="Bjazevic J."/>
            <person name="Burton J.P."/>
        </authorList>
    </citation>
    <scope>NUCLEOTIDE SEQUENCE</scope>
    <source>
        <strain evidence="2">OxK</strain>
    </source>
</reference>
<accession>A0A9E9LBK9</accession>
<feature type="transmembrane region" description="Helical" evidence="1">
    <location>
        <begin position="55"/>
        <end position="80"/>
    </location>
</feature>
<protein>
    <submittedName>
        <fullName evidence="2">Uncharacterized protein</fullName>
    </submittedName>
</protein>
<keyword evidence="1" id="KW-0812">Transmembrane</keyword>
<sequence>MDGELDKNTKFYGRIEREDGSRYTEEFEFRFGLKHSFCAGRLFRRKNRMDVPSGFFVGTVGATGFFRLTEVFLSCTFSLWRRCAPEKRKNRTPFL</sequence>
<evidence type="ECO:0000256" key="1">
    <source>
        <dbReference type="SAM" id="Phobius"/>
    </source>
</evidence>
<dbReference type="EMBL" id="CP098251">
    <property type="protein sequence ID" value="WAV90308.1"/>
    <property type="molecule type" value="Genomic_DNA"/>
</dbReference>
<dbReference type="RefSeq" id="WP_269315418.1">
    <property type="nucleotide sequence ID" value="NZ_CP098251.1"/>
</dbReference>
<dbReference type="Proteomes" id="UP001164819">
    <property type="component" value="Chromosome"/>
</dbReference>
<keyword evidence="1" id="KW-0472">Membrane</keyword>
<organism evidence="2">
    <name type="scientific">Oxalobacter aliiformigenes</name>
    <dbReference type="NCBI Taxonomy" id="2946593"/>
    <lineage>
        <taxon>Bacteria</taxon>
        <taxon>Pseudomonadati</taxon>
        <taxon>Pseudomonadota</taxon>
        <taxon>Betaproteobacteria</taxon>
        <taxon>Burkholderiales</taxon>
        <taxon>Oxalobacteraceae</taxon>
        <taxon>Oxalobacter</taxon>
    </lineage>
</organism>
<name>A0A9E9LBK9_9BURK</name>
<evidence type="ECO:0000313" key="2">
    <source>
        <dbReference type="EMBL" id="WAV90308.1"/>
    </source>
</evidence>